<sequence>MGGDFVIECTVGEVAALSRNSLVGGPFGSNLVSSDYVPSGVPVIRGTNMGHGRWVDGEFAYVTPEKADELAANCAKRGDLVFTQRGTLGQVALVPQRGADRYLISQSQMKLTVDSKKADALFLYYIFTSPEQQAYIRQNAIQTGVPHTNLGILRNTPLTLPPLAEQKAIAAVLGALDDKIELNRRMNATLEAMARALFQSWFVDFDPVRAKLDGRQPVGMDEATAALFPDSFQDSEAGHIPNGWEPLRLPDAIEVNPRRLLKKGSVAPYLDMKNLPTQGHSAEEVIDRVFSSGTKFQNGDTLLARITPCLENGKTGYVDFLDDGQVGWGSTEYIVFTPKSPLPPQFGYLLARSDALRSHAIQNMTGTSGRQRVPSECFNTFWLAVPPSEVARRFDELTSPLMAKIKANSTESRTLATLRDTLLPKLLRGELSI</sequence>
<protein>
    <submittedName>
        <fullName evidence="5">Type I restriction enzyme, S subunit</fullName>
    </submittedName>
</protein>
<dbReference type="PANTHER" id="PTHR30408">
    <property type="entry name" value="TYPE-1 RESTRICTION ENZYME ECOKI SPECIFICITY PROTEIN"/>
    <property type="match status" value="1"/>
</dbReference>
<dbReference type="EMBL" id="FOTO01000024">
    <property type="protein sequence ID" value="SFM23424.1"/>
    <property type="molecule type" value="Genomic_DNA"/>
</dbReference>
<keyword evidence="3" id="KW-0238">DNA-binding</keyword>
<gene>
    <name evidence="5" type="ORF">SAMN05421830_1246</name>
</gene>
<dbReference type="Gene3D" id="3.90.220.20">
    <property type="entry name" value="DNA methylase specificity domains"/>
    <property type="match status" value="2"/>
</dbReference>
<dbReference type="RefSeq" id="WP_092194663.1">
    <property type="nucleotide sequence ID" value="NZ_FOTO01000024.1"/>
</dbReference>
<dbReference type="InterPro" id="IPR044946">
    <property type="entry name" value="Restrct_endonuc_typeI_TRD_sf"/>
</dbReference>
<evidence type="ECO:0000256" key="1">
    <source>
        <dbReference type="ARBA" id="ARBA00010923"/>
    </source>
</evidence>
<dbReference type="OrthoDB" id="9798929at2"/>
<organism evidence="5 6">
    <name type="scientific">Desulfomicrobium norvegicum (strain DSM 1741 / NCIMB 8310)</name>
    <name type="common">Desulfovibrio baculatus (strain Norway 4)</name>
    <name type="synonym">Desulfovibrio desulfuricans (strain Norway 4)</name>
    <dbReference type="NCBI Taxonomy" id="52561"/>
    <lineage>
        <taxon>Bacteria</taxon>
        <taxon>Pseudomonadati</taxon>
        <taxon>Thermodesulfobacteriota</taxon>
        <taxon>Desulfovibrionia</taxon>
        <taxon>Desulfovibrionales</taxon>
        <taxon>Desulfomicrobiaceae</taxon>
        <taxon>Desulfomicrobium</taxon>
    </lineage>
</organism>
<dbReference type="InterPro" id="IPR000055">
    <property type="entry name" value="Restrct_endonuc_typeI_TRD"/>
</dbReference>
<dbReference type="PANTHER" id="PTHR30408:SF13">
    <property type="entry name" value="TYPE I RESTRICTION ENZYME HINDI SPECIFICITY SUBUNIT"/>
    <property type="match status" value="1"/>
</dbReference>
<evidence type="ECO:0000256" key="2">
    <source>
        <dbReference type="ARBA" id="ARBA00022747"/>
    </source>
</evidence>
<reference evidence="5 6" key="1">
    <citation type="submission" date="2016-10" db="EMBL/GenBank/DDBJ databases">
        <authorList>
            <person name="Varghese N."/>
            <person name="Submissions S."/>
        </authorList>
    </citation>
    <scope>NUCLEOTIDE SEQUENCE [LARGE SCALE GENOMIC DNA]</scope>
    <source>
        <strain evidence="5 6">DSM 1741</strain>
    </source>
</reference>
<dbReference type="Pfam" id="PF01420">
    <property type="entry name" value="Methylase_S"/>
    <property type="match status" value="1"/>
</dbReference>
<comment type="similarity">
    <text evidence="1">Belongs to the type-I restriction system S methylase family.</text>
</comment>
<evidence type="ECO:0000256" key="3">
    <source>
        <dbReference type="ARBA" id="ARBA00023125"/>
    </source>
</evidence>
<proteinExistence type="inferred from homology"/>
<dbReference type="GO" id="GO:0009307">
    <property type="term" value="P:DNA restriction-modification system"/>
    <property type="evidence" value="ECO:0007669"/>
    <property type="project" value="UniProtKB-KW"/>
</dbReference>
<dbReference type="InterPro" id="IPR052021">
    <property type="entry name" value="Type-I_RS_S_subunit"/>
</dbReference>
<comment type="caution">
    <text evidence="5">The sequence shown here is derived from an EMBL/GenBank/DDBJ whole genome shotgun (WGS) entry which is preliminary data.</text>
</comment>
<evidence type="ECO:0000313" key="5">
    <source>
        <dbReference type="EMBL" id="SFM23424.1"/>
    </source>
</evidence>
<keyword evidence="2" id="KW-0680">Restriction system</keyword>
<dbReference type="SUPFAM" id="SSF116734">
    <property type="entry name" value="DNA methylase specificity domain"/>
    <property type="match status" value="2"/>
</dbReference>
<dbReference type="GO" id="GO:0003677">
    <property type="term" value="F:DNA binding"/>
    <property type="evidence" value="ECO:0007669"/>
    <property type="project" value="UniProtKB-KW"/>
</dbReference>
<evidence type="ECO:0000259" key="4">
    <source>
        <dbReference type="Pfam" id="PF01420"/>
    </source>
</evidence>
<accession>A0A8G2C6B0</accession>
<keyword evidence="6" id="KW-1185">Reference proteome</keyword>
<evidence type="ECO:0000313" key="6">
    <source>
        <dbReference type="Proteomes" id="UP000199581"/>
    </source>
</evidence>
<feature type="domain" description="Type I restriction modification DNA specificity" evidence="4">
    <location>
        <begin position="76"/>
        <end position="191"/>
    </location>
</feature>
<name>A0A8G2C6B0_DESNO</name>
<dbReference type="Proteomes" id="UP000199581">
    <property type="component" value="Unassembled WGS sequence"/>
</dbReference>
<dbReference type="AlphaFoldDB" id="A0A8G2C6B0"/>
<dbReference type="CDD" id="cd17260">
    <property type="entry name" value="RMtype1_S_EcoEI-TRD1-CR1_like"/>
    <property type="match status" value="1"/>
</dbReference>